<protein>
    <submittedName>
        <fullName evidence="2">Cadmium resistance transporter</fullName>
    </submittedName>
</protein>
<accession>A0A977L4D9</accession>
<dbReference type="AlphaFoldDB" id="A0A977L4D9"/>
<feature type="transmembrane region" description="Helical" evidence="1">
    <location>
        <begin position="73"/>
        <end position="93"/>
    </location>
</feature>
<dbReference type="KEGG" id="wna:KA717_19050"/>
<feature type="transmembrane region" description="Helical" evidence="1">
    <location>
        <begin position="44"/>
        <end position="67"/>
    </location>
</feature>
<evidence type="ECO:0000313" key="2">
    <source>
        <dbReference type="EMBL" id="UXE64386.1"/>
    </source>
</evidence>
<dbReference type="EMBL" id="CP073041">
    <property type="protein sequence ID" value="UXE64386.1"/>
    <property type="molecule type" value="Genomic_DNA"/>
</dbReference>
<keyword evidence="1" id="KW-0812">Transmembrane</keyword>
<keyword evidence="1" id="KW-1133">Transmembrane helix</keyword>
<organism evidence="2">
    <name type="scientific">Woronichinia naegeliana WA131</name>
    <dbReference type="NCBI Taxonomy" id="2824559"/>
    <lineage>
        <taxon>Bacteria</taxon>
        <taxon>Bacillati</taxon>
        <taxon>Cyanobacteriota</taxon>
        <taxon>Cyanophyceae</taxon>
        <taxon>Synechococcales</taxon>
        <taxon>Coelosphaeriaceae</taxon>
        <taxon>Woronichinia</taxon>
    </lineage>
</organism>
<evidence type="ECO:0000256" key="1">
    <source>
        <dbReference type="SAM" id="Phobius"/>
    </source>
</evidence>
<feature type="transmembrane region" description="Helical" evidence="1">
    <location>
        <begin position="196"/>
        <end position="214"/>
    </location>
</feature>
<gene>
    <name evidence="2" type="ORF">KA717_19050</name>
</gene>
<sequence length="226" mass="25435">MTMDWLMATIKIGLAAGVATTFDDNIYLTGFFSEVNRTFRPKHIVVGELLGFTALISISLVGFLIGLAIPSNWIGLLGILPILIGLNNLRLLILNQDDSSYDKSVNLKKNARFRGFDSRRLSLWDVIRDRQTYRVSAVTISNGGNNLGIYIPLFASSSLQNLAVIVLVCYLVVCTWLFMSYHLTRQPGIAFVLSRYAGKLFPFVLMWLGLRIILDNESYKLFWPFG</sequence>
<reference evidence="2" key="1">
    <citation type="submission" date="2021-04" db="EMBL/GenBank/DDBJ databases">
        <title>Genome sequence of Woronichinia naegeliana from Washington state freshwater lake bloom.</title>
        <authorList>
            <person name="Dreher T.W."/>
        </authorList>
    </citation>
    <scope>NUCLEOTIDE SEQUENCE</scope>
    <source>
        <strain evidence="2">WA131</strain>
    </source>
</reference>
<dbReference type="Pfam" id="PF03596">
    <property type="entry name" value="Cad"/>
    <property type="match status" value="1"/>
</dbReference>
<keyword evidence="1" id="KW-0472">Membrane</keyword>
<feature type="transmembrane region" description="Helical" evidence="1">
    <location>
        <begin position="162"/>
        <end position="184"/>
    </location>
</feature>
<proteinExistence type="predicted"/>
<dbReference type="Proteomes" id="UP001065613">
    <property type="component" value="Chromosome"/>
</dbReference>
<name>A0A977L4D9_9CYAN</name>
<dbReference type="InterPro" id="IPR004676">
    <property type="entry name" value="Cd-R_transporter"/>
</dbReference>